<name>A0A8X6U443_NEPPI</name>
<dbReference type="EMBL" id="BMAW01118396">
    <property type="protein sequence ID" value="GFT79517.1"/>
    <property type="molecule type" value="Genomic_DNA"/>
</dbReference>
<proteinExistence type="predicted"/>
<protein>
    <submittedName>
        <fullName evidence="1">Uncharacterized protein</fullName>
    </submittedName>
</protein>
<keyword evidence="2" id="KW-1185">Reference proteome</keyword>
<dbReference type="Proteomes" id="UP000887013">
    <property type="component" value="Unassembled WGS sequence"/>
</dbReference>
<dbReference type="AlphaFoldDB" id="A0A8X6U443"/>
<comment type="caution">
    <text evidence="1">The sequence shown here is derived from an EMBL/GenBank/DDBJ whole genome shotgun (WGS) entry which is preliminary data.</text>
</comment>
<evidence type="ECO:0000313" key="1">
    <source>
        <dbReference type="EMBL" id="GFT79517.1"/>
    </source>
</evidence>
<evidence type="ECO:0000313" key="2">
    <source>
        <dbReference type="Proteomes" id="UP000887013"/>
    </source>
</evidence>
<accession>A0A8X6U443</accession>
<gene>
    <name evidence="1" type="ORF">NPIL_41971</name>
</gene>
<organism evidence="1 2">
    <name type="scientific">Nephila pilipes</name>
    <name type="common">Giant wood spider</name>
    <name type="synonym">Nephila maculata</name>
    <dbReference type="NCBI Taxonomy" id="299642"/>
    <lineage>
        <taxon>Eukaryota</taxon>
        <taxon>Metazoa</taxon>
        <taxon>Ecdysozoa</taxon>
        <taxon>Arthropoda</taxon>
        <taxon>Chelicerata</taxon>
        <taxon>Arachnida</taxon>
        <taxon>Araneae</taxon>
        <taxon>Araneomorphae</taxon>
        <taxon>Entelegynae</taxon>
        <taxon>Araneoidea</taxon>
        <taxon>Nephilidae</taxon>
        <taxon>Nephila</taxon>
    </lineage>
</organism>
<reference evidence="1" key="1">
    <citation type="submission" date="2020-08" db="EMBL/GenBank/DDBJ databases">
        <title>Multicomponent nature underlies the extraordinary mechanical properties of spider dragline silk.</title>
        <authorList>
            <person name="Kono N."/>
            <person name="Nakamura H."/>
            <person name="Mori M."/>
            <person name="Yoshida Y."/>
            <person name="Ohtoshi R."/>
            <person name="Malay A.D."/>
            <person name="Moran D.A.P."/>
            <person name="Tomita M."/>
            <person name="Numata K."/>
            <person name="Arakawa K."/>
        </authorList>
    </citation>
    <scope>NUCLEOTIDE SEQUENCE</scope>
</reference>
<sequence>MTDETTLRALMYAWIFRFGYPVTTTIVQVNPPLAPTYTGPHLFISGTDKNFKLDFNDKQNTVSIDRVEPA</sequence>